<dbReference type="Gene3D" id="3.90.580.10">
    <property type="entry name" value="Zinc finger, CHC2-type domain"/>
    <property type="match status" value="1"/>
</dbReference>
<dbReference type="CDD" id="cd01029">
    <property type="entry name" value="TOPRIM_primases"/>
    <property type="match status" value="1"/>
</dbReference>
<sequence length="359" mass="40377">MERIRMTDVVTLLGLPQPPAGRVSCYVRCPCCDGERDKHLNINFKKEVFRCAKCGVSGGILDLYALFTGIDRDRVWRDLAERLRLNERPNLPEHRSFQQPVETLIADAATRHHTYSALLSMLGLANAHRENLHNRGLSDRDIAKLGYKSMPLANNSELVRRVLETGADPQGVPGFFRTKVGWWSFIHQRSGILIPVRDVQGRIQGLQLRLDNTENRKFRWISSVELTGGCGSPAWTHLAGKPGKMVVLTEGPMKADVIHALSGLTVLAVPGVNALQRLEEALTELRTQGVREIKTAFDMDYIANCYVQSAYDKLMALLGRMGFRHGTYVWDPRYKGLDDFIWAKLQDVISRASVDKLAI</sequence>
<name>A0A1Z2XP53_9FIRM</name>
<dbReference type="AlphaFoldDB" id="A0A1Z2XP53"/>
<evidence type="ECO:0000313" key="3">
    <source>
        <dbReference type="EMBL" id="QQR29505.1"/>
    </source>
</evidence>
<dbReference type="RefSeq" id="WP_066534475.1">
    <property type="nucleotide sequence ID" value="NZ_CP021422.1"/>
</dbReference>
<reference evidence="2" key="1">
    <citation type="journal article" date="2017" name="Genome Announc.">
        <title>High-Quality Whole-Genome Sequences of the Oligo-Mouse-Microbiota Bacterial Community.</title>
        <authorList>
            <person name="Garzetti D."/>
            <person name="Brugiroux S."/>
            <person name="Bunk B."/>
            <person name="Pukall R."/>
            <person name="McCoy K.D."/>
            <person name="Macpherson A.J."/>
            <person name="Stecher B."/>
        </authorList>
    </citation>
    <scope>NUCLEOTIDE SEQUENCE</scope>
    <source>
        <strain evidence="2">KB18</strain>
    </source>
</reference>
<organism evidence="3 5">
    <name type="scientific">Acutalibacter muris</name>
    <dbReference type="NCBI Taxonomy" id="1796620"/>
    <lineage>
        <taxon>Bacteria</taxon>
        <taxon>Bacillati</taxon>
        <taxon>Bacillota</taxon>
        <taxon>Clostridia</taxon>
        <taxon>Eubacteriales</taxon>
        <taxon>Acutalibacteraceae</taxon>
        <taxon>Acutalibacter</taxon>
    </lineage>
</organism>
<dbReference type="EMBL" id="CP021422">
    <property type="protein sequence ID" value="ASB40218.1"/>
    <property type="molecule type" value="Genomic_DNA"/>
</dbReference>
<dbReference type="Proteomes" id="UP000596035">
    <property type="component" value="Chromosome"/>
</dbReference>
<feature type="domain" description="DUF3854" evidence="1">
    <location>
        <begin position="235"/>
        <end position="345"/>
    </location>
</feature>
<evidence type="ECO:0000259" key="1">
    <source>
        <dbReference type="Pfam" id="PF12965"/>
    </source>
</evidence>
<dbReference type="InterPro" id="IPR036977">
    <property type="entry name" value="DNA_primase_Znf_CHC2"/>
</dbReference>
<dbReference type="InterPro" id="IPR034154">
    <property type="entry name" value="TOPRIM_DnaG/twinkle"/>
</dbReference>
<dbReference type="Pfam" id="PF12965">
    <property type="entry name" value="DUF3854"/>
    <property type="match status" value="1"/>
</dbReference>
<gene>
    <name evidence="2" type="ORF">ADH66_05825</name>
    <name evidence="3" type="ORF">I5Q82_15910</name>
</gene>
<dbReference type="GO" id="GO:0006260">
    <property type="term" value="P:DNA replication"/>
    <property type="evidence" value="ECO:0007669"/>
    <property type="project" value="InterPro"/>
</dbReference>
<dbReference type="Proteomes" id="UP000196710">
    <property type="component" value="Chromosome"/>
</dbReference>
<reference evidence="4" key="2">
    <citation type="submission" date="2017-05" db="EMBL/GenBank/DDBJ databases">
        <title>Improved OligoMM genomes.</title>
        <authorList>
            <person name="Garzetti D."/>
        </authorList>
    </citation>
    <scope>NUCLEOTIDE SEQUENCE [LARGE SCALE GENOMIC DNA]</scope>
    <source>
        <strain evidence="4">KB18</strain>
    </source>
</reference>
<dbReference type="SUPFAM" id="SSF57783">
    <property type="entry name" value="Zinc beta-ribbon"/>
    <property type="match status" value="1"/>
</dbReference>
<dbReference type="InterPro" id="IPR024385">
    <property type="entry name" value="DUF3854"/>
</dbReference>
<reference evidence="3 5" key="3">
    <citation type="submission" date="2020-11" db="EMBL/GenBank/DDBJ databases">
        <title>Closed and high quality bacterial genomes of the OMM12 community.</title>
        <authorList>
            <person name="Marbouty M."/>
            <person name="Lamy-Besnier Q."/>
            <person name="Debarbieux L."/>
            <person name="Koszul R."/>
        </authorList>
    </citation>
    <scope>NUCLEOTIDE SEQUENCE [LARGE SCALE GENOMIC DNA]</scope>
    <source>
        <strain evidence="3 5">KB18</strain>
    </source>
</reference>
<dbReference type="GO" id="GO:0003677">
    <property type="term" value="F:DNA binding"/>
    <property type="evidence" value="ECO:0007669"/>
    <property type="project" value="InterPro"/>
</dbReference>
<keyword evidence="4" id="KW-1185">Reference proteome</keyword>
<evidence type="ECO:0000313" key="2">
    <source>
        <dbReference type="EMBL" id="ASB40218.1"/>
    </source>
</evidence>
<dbReference type="KEGG" id="amur:ADH66_05825"/>
<proteinExistence type="predicted"/>
<evidence type="ECO:0000313" key="4">
    <source>
        <dbReference type="Proteomes" id="UP000196710"/>
    </source>
</evidence>
<protein>
    <submittedName>
        <fullName evidence="3">DUF3854 domain-containing protein</fullName>
    </submittedName>
</protein>
<accession>A0A1Z2XP53</accession>
<dbReference type="GO" id="GO:0008270">
    <property type="term" value="F:zinc ion binding"/>
    <property type="evidence" value="ECO:0007669"/>
    <property type="project" value="InterPro"/>
</dbReference>
<evidence type="ECO:0000313" key="5">
    <source>
        <dbReference type="Proteomes" id="UP000596035"/>
    </source>
</evidence>
<dbReference type="EMBL" id="CP065321">
    <property type="protein sequence ID" value="QQR29505.1"/>
    <property type="molecule type" value="Genomic_DNA"/>
</dbReference>